<evidence type="ECO:0000256" key="8">
    <source>
        <dbReference type="ARBA" id="ARBA00022842"/>
    </source>
</evidence>
<keyword evidence="8" id="KW-0460">Magnesium</keyword>
<evidence type="ECO:0000313" key="11">
    <source>
        <dbReference type="EMBL" id="EKC34199.1"/>
    </source>
</evidence>
<sequence>MDTNRTQKVEEAMKNMSRALYAGMCLKIGTAQQIGFRREIADTDELLTNQADRSTAMKKVESGSHKEGFRLDESDIDFMILLTEHRVVWHSSQFHFSDMLDLALILCDSSGSPPGYTLLRLPFEVASDVVLSACIRVKGNLYISSSKCREAMRPLSLLGSTIHGPCSNGILAGLEYDQAFCFVSDFWPPFASSWKDRCLSWPCPNVVNDIIRNGCHFAAIGHKLGNLADHEWRISFSQAEHKLVYSMNHAQFLTYGMLKLFLNEIINNELDEEDQQLCSYHMKTAVFWAIQQNTLLDWCPENLLAGFWVCFKLLLKWVYEGVCPNFFIPQNNLFFGKVCGQPQKNLFVFLYKMYEHGIDFLLQSPSIGSYITDVLCNPRLCITTDERSLMSEAEVDDDFFSEMFKNDTLYMSNLHECIKFLVMVEKLVESPLTDCQVVMLQKHTASVLQKTASILPTYSDSILSNKEMYVAEKLSGRLLKLAAQFGFVSDILYIALFYYKSRRYRNASHVLELAKVKLVQPYLMYNEQVDGEMYTEAVGGQPWSIKMRKAVARDIILYNDICYVKELEPEHQFLSHSLRDAMFVPPYIIFHMLEFLCCRQTDTMKAQTALEDLQFLVHHDENEFIPIPLRDISWEILGICQQIAGNLQAARYSYQESLRQDPLHEIQTVTRQRIQELHIVMALQRHTWRAAVINLTNFA</sequence>
<gene>
    <name evidence="11" type="ORF">CGI_10018442</name>
</gene>
<dbReference type="PANTHER" id="PTHR10656">
    <property type="entry name" value="CELL FATE DETERMINING PROTEIN MAB21-RELATED"/>
    <property type="match status" value="1"/>
</dbReference>
<dbReference type="GO" id="GO:0005524">
    <property type="term" value="F:ATP binding"/>
    <property type="evidence" value="ECO:0007669"/>
    <property type="project" value="UniProtKB-KW"/>
</dbReference>
<dbReference type="InterPro" id="IPR046903">
    <property type="entry name" value="Mab-21-like_nuc_Trfase"/>
</dbReference>
<evidence type="ECO:0000256" key="2">
    <source>
        <dbReference type="ARBA" id="ARBA00008307"/>
    </source>
</evidence>
<dbReference type="EMBL" id="JH816385">
    <property type="protein sequence ID" value="EKC34199.1"/>
    <property type="molecule type" value="Genomic_DNA"/>
</dbReference>
<dbReference type="GO" id="GO:0046872">
    <property type="term" value="F:metal ion binding"/>
    <property type="evidence" value="ECO:0007669"/>
    <property type="project" value="UniProtKB-KW"/>
</dbReference>
<dbReference type="GO" id="GO:0016779">
    <property type="term" value="F:nucleotidyltransferase activity"/>
    <property type="evidence" value="ECO:0007669"/>
    <property type="project" value="UniProtKB-KW"/>
</dbReference>
<organism evidence="11">
    <name type="scientific">Magallana gigas</name>
    <name type="common">Pacific oyster</name>
    <name type="synonym">Crassostrea gigas</name>
    <dbReference type="NCBI Taxonomy" id="29159"/>
    <lineage>
        <taxon>Eukaryota</taxon>
        <taxon>Metazoa</taxon>
        <taxon>Spiralia</taxon>
        <taxon>Lophotrochozoa</taxon>
        <taxon>Mollusca</taxon>
        <taxon>Bivalvia</taxon>
        <taxon>Autobranchia</taxon>
        <taxon>Pteriomorphia</taxon>
        <taxon>Ostreida</taxon>
        <taxon>Ostreoidea</taxon>
        <taxon>Ostreidae</taxon>
        <taxon>Magallana</taxon>
    </lineage>
</organism>
<comment type="similarity">
    <text evidence="2">Belongs to the mab-21 family.</text>
</comment>
<keyword evidence="7" id="KW-0067">ATP-binding</keyword>
<feature type="domain" description="Mab-21-like HhH/H2TH-like" evidence="10">
    <location>
        <begin position="257"/>
        <end position="334"/>
    </location>
</feature>
<evidence type="ECO:0000256" key="1">
    <source>
        <dbReference type="ARBA" id="ARBA00001946"/>
    </source>
</evidence>
<evidence type="ECO:0000256" key="3">
    <source>
        <dbReference type="ARBA" id="ARBA00022679"/>
    </source>
</evidence>
<evidence type="ECO:0000256" key="6">
    <source>
        <dbReference type="ARBA" id="ARBA00022741"/>
    </source>
</evidence>
<keyword evidence="6" id="KW-0547">Nucleotide-binding</keyword>
<protein>
    <submittedName>
        <fullName evidence="11">Protein mab-21</fullName>
    </submittedName>
</protein>
<dbReference type="SMART" id="SM01265">
    <property type="entry name" value="Mab-21"/>
    <property type="match status" value="1"/>
</dbReference>
<dbReference type="Gene3D" id="1.10.1410.40">
    <property type="match status" value="1"/>
</dbReference>
<dbReference type="AlphaFoldDB" id="K1QSL0"/>
<keyword evidence="4" id="KW-0548">Nucleotidyltransferase</keyword>
<evidence type="ECO:0000259" key="10">
    <source>
        <dbReference type="Pfam" id="PF20266"/>
    </source>
</evidence>
<feature type="domain" description="Mab-21-like nucleotidyltransferase" evidence="9">
    <location>
        <begin position="178"/>
        <end position="244"/>
    </location>
</feature>
<reference evidence="11" key="1">
    <citation type="journal article" date="2012" name="Nature">
        <title>The oyster genome reveals stress adaptation and complexity of shell formation.</title>
        <authorList>
            <person name="Zhang G."/>
            <person name="Fang X."/>
            <person name="Guo X."/>
            <person name="Li L."/>
            <person name="Luo R."/>
            <person name="Xu F."/>
            <person name="Yang P."/>
            <person name="Zhang L."/>
            <person name="Wang X."/>
            <person name="Qi H."/>
            <person name="Xiong Z."/>
            <person name="Que H."/>
            <person name="Xie Y."/>
            <person name="Holland P.W."/>
            <person name="Paps J."/>
            <person name="Zhu Y."/>
            <person name="Wu F."/>
            <person name="Chen Y."/>
            <person name="Wang J."/>
            <person name="Peng C."/>
            <person name="Meng J."/>
            <person name="Yang L."/>
            <person name="Liu J."/>
            <person name="Wen B."/>
            <person name="Zhang N."/>
            <person name="Huang Z."/>
            <person name="Zhu Q."/>
            <person name="Feng Y."/>
            <person name="Mount A."/>
            <person name="Hedgecock D."/>
            <person name="Xu Z."/>
            <person name="Liu Y."/>
            <person name="Domazet-Loso T."/>
            <person name="Du Y."/>
            <person name="Sun X."/>
            <person name="Zhang S."/>
            <person name="Liu B."/>
            <person name="Cheng P."/>
            <person name="Jiang X."/>
            <person name="Li J."/>
            <person name="Fan D."/>
            <person name="Wang W."/>
            <person name="Fu W."/>
            <person name="Wang T."/>
            <person name="Wang B."/>
            <person name="Zhang J."/>
            <person name="Peng Z."/>
            <person name="Li Y."/>
            <person name="Li N."/>
            <person name="Wang J."/>
            <person name="Chen M."/>
            <person name="He Y."/>
            <person name="Tan F."/>
            <person name="Song X."/>
            <person name="Zheng Q."/>
            <person name="Huang R."/>
            <person name="Yang H."/>
            <person name="Du X."/>
            <person name="Chen L."/>
            <person name="Yang M."/>
            <person name="Gaffney P.M."/>
            <person name="Wang S."/>
            <person name="Luo L."/>
            <person name="She Z."/>
            <person name="Ming Y."/>
            <person name="Huang W."/>
            <person name="Zhang S."/>
            <person name="Huang B."/>
            <person name="Zhang Y."/>
            <person name="Qu T."/>
            <person name="Ni P."/>
            <person name="Miao G."/>
            <person name="Wang J."/>
            <person name="Wang Q."/>
            <person name="Steinberg C.E."/>
            <person name="Wang H."/>
            <person name="Li N."/>
            <person name="Qian L."/>
            <person name="Zhang G."/>
            <person name="Li Y."/>
            <person name="Yang H."/>
            <person name="Liu X."/>
            <person name="Wang J."/>
            <person name="Yin Y."/>
            <person name="Wang J."/>
        </authorList>
    </citation>
    <scope>NUCLEOTIDE SEQUENCE [LARGE SCALE GENOMIC DNA]</scope>
    <source>
        <strain evidence="11">05x7-T-G4-1.051#20</strain>
    </source>
</reference>
<proteinExistence type="inferred from homology"/>
<comment type="cofactor">
    <cofactor evidence="1">
        <name>Mg(2+)</name>
        <dbReference type="ChEBI" id="CHEBI:18420"/>
    </cofactor>
</comment>
<dbReference type="Pfam" id="PF03281">
    <property type="entry name" value="Mab-21"/>
    <property type="match status" value="1"/>
</dbReference>
<dbReference type="Pfam" id="PF20266">
    <property type="entry name" value="Mab-21_C"/>
    <property type="match status" value="1"/>
</dbReference>
<evidence type="ECO:0000256" key="5">
    <source>
        <dbReference type="ARBA" id="ARBA00022723"/>
    </source>
</evidence>
<evidence type="ECO:0000256" key="7">
    <source>
        <dbReference type="ARBA" id="ARBA00022840"/>
    </source>
</evidence>
<keyword evidence="3" id="KW-0808">Transferase</keyword>
<evidence type="ECO:0000256" key="4">
    <source>
        <dbReference type="ARBA" id="ARBA00022695"/>
    </source>
</evidence>
<keyword evidence="5" id="KW-0479">Metal-binding</keyword>
<dbReference type="PANTHER" id="PTHR10656:SF42">
    <property type="entry name" value="CYCLIC GMP-AMP SYNTHASE-LIKE PROTEIN-RELATED"/>
    <property type="match status" value="1"/>
</dbReference>
<accession>K1QSL0</accession>
<dbReference type="InParanoid" id="K1QSL0"/>
<dbReference type="HOGENOM" id="CLU_014065_0_0_1"/>
<dbReference type="InterPro" id="IPR046906">
    <property type="entry name" value="Mab-21_HhH/H2TH-like"/>
</dbReference>
<dbReference type="InterPro" id="IPR024810">
    <property type="entry name" value="MAB21L/cGLR"/>
</dbReference>
<name>K1QSL0_MAGGI</name>
<evidence type="ECO:0000259" key="9">
    <source>
        <dbReference type="Pfam" id="PF03281"/>
    </source>
</evidence>